<keyword evidence="1" id="KW-1133">Transmembrane helix</keyword>
<dbReference type="PANTHER" id="PTHR43755:SF1">
    <property type="entry name" value="FAD-DEPENDENT PYRIDINE NUCLEOTIDE-DISULPHIDE OXIDOREDUCTASE"/>
    <property type="match status" value="1"/>
</dbReference>
<keyword evidence="1" id="KW-0472">Membrane</keyword>
<dbReference type="SUPFAM" id="SSF51905">
    <property type="entry name" value="FAD/NAD(P)-binding domain"/>
    <property type="match status" value="2"/>
</dbReference>
<comment type="caution">
    <text evidence="3">The sequence shown here is derived from an EMBL/GenBank/DDBJ whole genome shotgun (WGS) entry which is preliminary data.</text>
</comment>
<feature type="transmembrane region" description="Helical" evidence="1">
    <location>
        <begin position="6"/>
        <end position="22"/>
    </location>
</feature>
<dbReference type="PRINTS" id="PR00469">
    <property type="entry name" value="PNDRDTASEII"/>
</dbReference>
<evidence type="ECO:0000313" key="3">
    <source>
        <dbReference type="EMBL" id="OGI48390.1"/>
    </source>
</evidence>
<sequence length="384" mass="41570">MSDKTILVLGGGIGGIVAARLLRKRLARAHRVILVERAEQQVFAPSLLWLMTGNRKAEQITRPVADVEHHGIDLVRGDIKRIDPGRRSVHVNGREIVADYMIIALGAELAPDAIPGLSAAGHNFYALAGAQSLNAARREFNRGRLVVLVSGTPFKCPAAPYEAAMLLEADLRRRGVRERVSVDIYTPEPGPMPTAGPEVSSQMRQMVEGKGIGYHPNHAVAKIDHASKLIHFANGTSATFDLLAYVPPHRAPAAVREAALTGESGWVPVNRQTLETKFPGVYAIGDVTGITLANGRPLPKAGVFAHHEAEVVAHNIARAVTGKGAQREFLGHGACFVEIGDGRAGFGGGDFFADPAPQVKLKPPSLWLHLGKVLYEKYWLYRWF</sequence>
<dbReference type="InterPro" id="IPR023753">
    <property type="entry name" value="FAD/NAD-binding_dom"/>
</dbReference>
<feature type="domain" description="FAD/NAD(P)-binding" evidence="2">
    <location>
        <begin position="5"/>
        <end position="293"/>
    </location>
</feature>
<evidence type="ECO:0000313" key="4">
    <source>
        <dbReference type="Proteomes" id="UP000179362"/>
    </source>
</evidence>
<proteinExistence type="predicted"/>
<evidence type="ECO:0000259" key="2">
    <source>
        <dbReference type="Pfam" id="PF07992"/>
    </source>
</evidence>
<dbReference type="Pfam" id="PF07992">
    <property type="entry name" value="Pyr_redox_2"/>
    <property type="match status" value="1"/>
</dbReference>
<dbReference type="AlphaFoldDB" id="A0A1F6TTD2"/>
<evidence type="ECO:0000256" key="1">
    <source>
        <dbReference type="SAM" id="Phobius"/>
    </source>
</evidence>
<dbReference type="EMBL" id="MFTA01000149">
    <property type="protein sequence ID" value="OGI48390.1"/>
    <property type="molecule type" value="Genomic_DNA"/>
</dbReference>
<organism evidence="3 4">
    <name type="scientific">Candidatus Muproteobacteria bacterium RIFCSPHIGHO2_02_FULL_65_16</name>
    <dbReference type="NCBI Taxonomy" id="1817766"/>
    <lineage>
        <taxon>Bacteria</taxon>
        <taxon>Pseudomonadati</taxon>
        <taxon>Pseudomonadota</taxon>
        <taxon>Candidatus Muproteobacteria</taxon>
    </lineage>
</organism>
<gene>
    <name evidence="3" type="ORF">A3B81_02545</name>
</gene>
<dbReference type="InterPro" id="IPR052541">
    <property type="entry name" value="SQRD"/>
</dbReference>
<name>A0A1F6TTD2_9PROT</name>
<protein>
    <submittedName>
        <fullName evidence="3">Pyridine nucleotide-disulfide oxidoreductase</fullName>
    </submittedName>
</protein>
<dbReference type="InterPro" id="IPR036188">
    <property type="entry name" value="FAD/NAD-bd_sf"/>
</dbReference>
<dbReference type="PANTHER" id="PTHR43755">
    <property type="match status" value="1"/>
</dbReference>
<dbReference type="Gene3D" id="3.50.50.60">
    <property type="entry name" value="FAD/NAD(P)-binding domain"/>
    <property type="match status" value="2"/>
</dbReference>
<dbReference type="Proteomes" id="UP000179362">
    <property type="component" value="Unassembled WGS sequence"/>
</dbReference>
<keyword evidence="1" id="KW-0812">Transmembrane</keyword>
<accession>A0A1F6TTD2</accession>
<dbReference type="PRINTS" id="PR00368">
    <property type="entry name" value="FADPNR"/>
</dbReference>
<reference evidence="3 4" key="1">
    <citation type="journal article" date="2016" name="Nat. Commun.">
        <title>Thousands of microbial genomes shed light on interconnected biogeochemical processes in an aquifer system.</title>
        <authorList>
            <person name="Anantharaman K."/>
            <person name="Brown C.T."/>
            <person name="Hug L.A."/>
            <person name="Sharon I."/>
            <person name="Castelle C.J."/>
            <person name="Probst A.J."/>
            <person name="Thomas B.C."/>
            <person name="Singh A."/>
            <person name="Wilkins M.J."/>
            <person name="Karaoz U."/>
            <person name="Brodie E.L."/>
            <person name="Williams K.H."/>
            <person name="Hubbard S.S."/>
            <person name="Banfield J.F."/>
        </authorList>
    </citation>
    <scope>NUCLEOTIDE SEQUENCE [LARGE SCALE GENOMIC DNA]</scope>
</reference>
<dbReference type="GO" id="GO:0016491">
    <property type="term" value="F:oxidoreductase activity"/>
    <property type="evidence" value="ECO:0007669"/>
    <property type="project" value="InterPro"/>
</dbReference>